<dbReference type="Pfam" id="PF11964">
    <property type="entry name" value="SpoIIAA-like"/>
    <property type="match status" value="1"/>
</dbReference>
<protein>
    <submittedName>
        <fullName evidence="1">STAS/SEC14 domain-containing protein</fullName>
    </submittedName>
</protein>
<sequence>MERISTISPELEKVSAGVSSNGHKLSLSSDGDFVHSHWQGFVTKKLLITGANQCLQLLAQSKTSALLVDHRSVHGTWADLGDWQENIWLPNALQAGLRKYVLVAHPGSYSVMAAEPLFSKLHSQLEMMIFSELEEAKSWLKSGI</sequence>
<reference evidence="1 2" key="1">
    <citation type="submission" date="2019-09" db="EMBL/GenBank/DDBJ databases">
        <title>Genome sequence of Adhaeribacter sp. M2.</title>
        <authorList>
            <person name="Srinivasan S."/>
        </authorList>
    </citation>
    <scope>NUCLEOTIDE SEQUENCE [LARGE SCALE GENOMIC DNA]</scope>
    <source>
        <strain evidence="1 2">M2</strain>
    </source>
</reference>
<comment type="caution">
    <text evidence="1">The sequence shown here is derived from an EMBL/GenBank/DDBJ whole genome shotgun (WGS) entry which is preliminary data.</text>
</comment>
<dbReference type="InterPro" id="IPR036513">
    <property type="entry name" value="STAS_dom_sf"/>
</dbReference>
<organism evidence="1 2">
    <name type="scientific">Adhaeribacter soli</name>
    <dbReference type="NCBI Taxonomy" id="2607655"/>
    <lineage>
        <taxon>Bacteria</taxon>
        <taxon>Pseudomonadati</taxon>
        <taxon>Bacteroidota</taxon>
        <taxon>Cytophagia</taxon>
        <taxon>Cytophagales</taxon>
        <taxon>Hymenobacteraceae</taxon>
        <taxon>Adhaeribacter</taxon>
    </lineage>
</organism>
<dbReference type="InterPro" id="IPR021866">
    <property type="entry name" value="SpoIIAA-like"/>
</dbReference>
<evidence type="ECO:0000313" key="1">
    <source>
        <dbReference type="EMBL" id="KAA9331253.1"/>
    </source>
</evidence>
<gene>
    <name evidence="1" type="ORF">F0P94_15325</name>
</gene>
<dbReference type="EMBL" id="VTWT01000008">
    <property type="protein sequence ID" value="KAA9331253.1"/>
    <property type="molecule type" value="Genomic_DNA"/>
</dbReference>
<name>A0A5N1IQL1_9BACT</name>
<dbReference type="Proteomes" id="UP000326570">
    <property type="component" value="Unassembled WGS sequence"/>
</dbReference>
<dbReference type="RefSeq" id="WP_150904776.1">
    <property type="nucleotide sequence ID" value="NZ_VTWT01000008.1"/>
</dbReference>
<accession>A0A5N1IQL1</accession>
<evidence type="ECO:0000313" key="2">
    <source>
        <dbReference type="Proteomes" id="UP000326570"/>
    </source>
</evidence>
<keyword evidence="2" id="KW-1185">Reference proteome</keyword>
<dbReference type="SUPFAM" id="SSF52091">
    <property type="entry name" value="SpoIIaa-like"/>
    <property type="match status" value="1"/>
</dbReference>
<proteinExistence type="predicted"/>
<dbReference type="AlphaFoldDB" id="A0A5N1IQL1"/>